<feature type="domain" description="Glucose-methanol-choline oxidoreductase C-terminal" evidence="2">
    <location>
        <begin position="272"/>
        <end position="399"/>
    </location>
</feature>
<protein>
    <recommendedName>
        <fullName evidence="2">Glucose-methanol-choline oxidoreductase C-terminal domain-containing protein</fullName>
    </recommendedName>
</protein>
<dbReference type="Gene3D" id="3.30.410.40">
    <property type="match status" value="1"/>
</dbReference>
<proteinExistence type="inferred from homology"/>
<reference evidence="3" key="1">
    <citation type="submission" date="2014-06" db="EMBL/GenBank/DDBJ databases">
        <title>Key roles for freshwater Actinobacteria revealed by deep metagenomic sequencing.</title>
        <authorList>
            <person name="Ghai R."/>
            <person name="Mizuno C.M."/>
            <person name="Picazo A."/>
            <person name="Camacho A."/>
            <person name="Rodriguez-Valera F."/>
        </authorList>
    </citation>
    <scope>NUCLEOTIDE SEQUENCE</scope>
</reference>
<name>A0A094QBP4_9ZZZZ</name>
<dbReference type="PANTHER" id="PTHR11552">
    <property type="entry name" value="GLUCOSE-METHANOL-CHOLINE GMC OXIDOREDUCTASE"/>
    <property type="match status" value="1"/>
</dbReference>
<sequence length="414" mass="43899">MASQLPIVVIGGGTAGCTVVSTLAAMTTQPIVLVESGPSSTHDDEPAFFNVLADEALSRNVQTTLVDGGDDKPYVQARALGGASAINGLLLTGEEPSFLRGLTRMATDADCGQVGAALLAENGRYSRLWWNGGRWNPGRAVQHLVEEGRVTVIAESATYLEHAQRVVTVAHTTNEAIEGSLFVMCAGALATPALLLHSSLERAVSGIGDGLQNHPTITFTVRLKKQTSQRFDATVVRESLSSAGAQLLTVAYERTNATDALNALIAVSLMDPESRGGVWRSSTAMQNDFNMLATIRDRVAMREAVRELISTVMSASFTVISERVLVDSEGTTVETLDVMKNAELDEWISEHLSVVSHATSSCREIVEADGKVRGVGNLYIADSSILHSVPTCSPAGPVVIEAARIGRAIGETLK</sequence>
<dbReference type="Gene3D" id="3.50.50.60">
    <property type="entry name" value="FAD/NAD(P)-binding domain"/>
    <property type="match status" value="2"/>
</dbReference>
<comment type="caution">
    <text evidence="3">The sequence shown here is derived from an EMBL/GenBank/DDBJ whole genome shotgun (WGS) entry which is preliminary data.</text>
</comment>
<dbReference type="GO" id="GO:0016614">
    <property type="term" value="F:oxidoreductase activity, acting on CH-OH group of donors"/>
    <property type="evidence" value="ECO:0007669"/>
    <property type="project" value="InterPro"/>
</dbReference>
<gene>
    <name evidence="3" type="ORF">GM51_0565</name>
</gene>
<dbReference type="PANTHER" id="PTHR11552:SF147">
    <property type="entry name" value="CHOLINE DEHYDROGENASE, MITOCHONDRIAL"/>
    <property type="match status" value="1"/>
</dbReference>
<dbReference type="AlphaFoldDB" id="A0A094QBP4"/>
<evidence type="ECO:0000313" key="3">
    <source>
        <dbReference type="EMBL" id="KGA21675.1"/>
    </source>
</evidence>
<evidence type="ECO:0000259" key="2">
    <source>
        <dbReference type="Pfam" id="PF05199"/>
    </source>
</evidence>
<dbReference type="SUPFAM" id="SSF51905">
    <property type="entry name" value="FAD/NAD(P)-binding domain"/>
    <property type="match status" value="1"/>
</dbReference>
<accession>A0A094QBP4</accession>
<dbReference type="InterPro" id="IPR007867">
    <property type="entry name" value="GMC_OxRtase_C"/>
</dbReference>
<organism evidence="3">
    <name type="scientific">freshwater metagenome</name>
    <dbReference type="NCBI Taxonomy" id="449393"/>
    <lineage>
        <taxon>unclassified sequences</taxon>
        <taxon>metagenomes</taxon>
        <taxon>ecological metagenomes</taxon>
    </lineage>
</organism>
<dbReference type="EMBL" id="JNSL01000002">
    <property type="protein sequence ID" value="KGA21675.1"/>
    <property type="molecule type" value="Genomic_DNA"/>
</dbReference>
<dbReference type="InterPro" id="IPR036188">
    <property type="entry name" value="FAD/NAD-bd_sf"/>
</dbReference>
<dbReference type="InterPro" id="IPR012132">
    <property type="entry name" value="GMC_OxRdtase"/>
</dbReference>
<dbReference type="GO" id="GO:0050660">
    <property type="term" value="F:flavin adenine dinucleotide binding"/>
    <property type="evidence" value="ECO:0007669"/>
    <property type="project" value="InterPro"/>
</dbReference>
<comment type="similarity">
    <text evidence="1">Belongs to the GMC oxidoreductase family.</text>
</comment>
<evidence type="ECO:0000256" key="1">
    <source>
        <dbReference type="ARBA" id="ARBA00010790"/>
    </source>
</evidence>
<dbReference type="Pfam" id="PF05199">
    <property type="entry name" value="GMC_oxred_C"/>
    <property type="match status" value="1"/>
</dbReference>